<name>A0A8J4UY09_9MYCE</name>
<accession>A0A8J4UY09</accession>
<proteinExistence type="predicted"/>
<dbReference type="EMBL" id="AJWJ01000333">
    <property type="protein sequence ID" value="KAF2071850.1"/>
    <property type="molecule type" value="Genomic_DNA"/>
</dbReference>
<reference evidence="1" key="1">
    <citation type="submission" date="2020-01" db="EMBL/GenBank/DDBJ databases">
        <title>Development of genomics and gene disruption for Polysphondylium violaceum indicates a role for the polyketide synthase stlB in stalk morphogenesis.</title>
        <authorList>
            <person name="Narita B."/>
            <person name="Kawabe Y."/>
            <person name="Kin K."/>
            <person name="Saito T."/>
            <person name="Gibbs R."/>
            <person name="Kuspa A."/>
            <person name="Muzny D."/>
            <person name="Queller D."/>
            <person name="Richards S."/>
            <person name="Strassman J."/>
            <person name="Sucgang R."/>
            <person name="Worley K."/>
            <person name="Schaap P."/>
        </authorList>
    </citation>
    <scope>NUCLEOTIDE SEQUENCE</scope>
    <source>
        <strain evidence="1">QSvi11</strain>
    </source>
</reference>
<gene>
    <name evidence="1" type="ORF">CYY_006842</name>
</gene>
<dbReference type="AlphaFoldDB" id="A0A8J4UY09"/>
<sequence>MINDHLIIQKIIRYSIKHYSITKSIYFEEFHDCLCKLILISKSWLVNILPKIKYPLLSVERKDEWEKVVNLIVKQRLPLRLTFSIDSLRDYSEALSKSSSMYQKFIQLISGRSNYGNQQQPQMNIEQFINVVGPHFDSLSFNHHYESGFKPLSIYFNNLFHQQYKLSKFIANENLMFPLEFSHINTKVKDLITHLKLYKNCTSDLAFGAERVFSDLKSLRKISIEYEPNSNGRDDRLFTVIKSILANRTVKRFSLELLLTSQSLSKSFLIAEITEITFLTCLKIHFLITVQQFESLLIKSKSLLELEVHLVGERFKEGEVEIHDFYSSTTITNNSLKSLSLQGVSHSNKYNYMDILVLPNLTNLTIDEFNLNPMKGCQNIKTFSITLDSRGMENNRNANQFLQSPSKPKLEKLAIDCKFVHSSSLQYFISSTLTSNPLKNLFNIEAVCHLELTKFIYKMEDLTLLFKLLSKQKHICIFEFKNCQIDKFLSLSFQKMMDAMVENTQFTSLNVSNIGLSIYQNTILLFKVLEDLNLIYLNVDYPITFDNNQVQKYKELVKKNINNLLILNYSICNSVVGIKFHDKENRSFLNSKNILTLFDNKILNL</sequence>
<keyword evidence="2" id="KW-1185">Reference proteome</keyword>
<evidence type="ECO:0000313" key="2">
    <source>
        <dbReference type="Proteomes" id="UP000695562"/>
    </source>
</evidence>
<comment type="caution">
    <text evidence="1">The sequence shown here is derived from an EMBL/GenBank/DDBJ whole genome shotgun (WGS) entry which is preliminary data.</text>
</comment>
<protein>
    <submittedName>
        <fullName evidence="1">Uncharacterized protein</fullName>
    </submittedName>
</protein>
<dbReference type="Proteomes" id="UP000695562">
    <property type="component" value="Unassembled WGS sequence"/>
</dbReference>
<evidence type="ECO:0000313" key="1">
    <source>
        <dbReference type="EMBL" id="KAF2071850.1"/>
    </source>
</evidence>
<organism evidence="1 2">
    <name type="scientific">Polysphondylium violaceum</name>
    <dbReference type="NCBI Taxonomy" id="133409"/>
    <lineage>
        <taxon>Eukaryota</taxon>
        <taxon>Amoebozoa</taxon>
        <taxon>Evosea</taxon>
        <taxon>Eumycetozoa</taxon>
        <taxon>Dictyostelia</taxon>
        <taxon>Dictyosteliales</taxon>
        <taxon>Dictyosteliaceae</taxon>
        <taxon>Polysphondylium</taxon>
    </lineage>
</organism>